<dbReference type="Proteomes" id="UP000014629">
    <property type="component" value="Unassembled WGS sequence"/>
</dbReference>
<dbReference type="EMBL" id="AOPZ01000142">
    <property type="protein sequence ID" value="EPH43739.1"/>
    <property type="molecule type" value="Genomic_DNA"/>
</dbReference>
<organism evidence="1 2">
    <name type="scientific">Streptomyces aurantiacus JA 4570</name>
    <dbReference type="NCBI Taxonomy" id="1286094"/>
    <lineage>
        <taxon>Bacteria</taxon>
        <taxon>Bacillati</taxon>
        <taxon>Actinomycetota</taxon>
        <taxon>Actinomycetes</taxon>
        <taxon>Kitasatosporales</taxon>
        <taxon>Streptomycetaceae</taxon>
        <taxon>Streptomyces</taxon>
        <taxon>Streptomyces aurantiacus group</taxon>
    </lineage>
</organism>
<proteinExistence type="predicted"/>
<evidence type="ECO:0000313" key="2">
    <source>
        <dbReference type="Proteomes" id="UP000014629"/>
    </source>
</evidence>
<dbReference type="AlphaFoldDB" id="S3ZLR7"/>
<gene>
    <name evidence="1" type="ORF">STRAU_3222</name>
</gene>
<evidence type="ECO:0000313" key="1">
    <source>
        <dbReference type="EMBL" id="EPH43739.1"/>
    </source>
</evidence>
<dbReference type="PATRIC" id="fig|1286094.4.peg.3187"/>
<keyword evidence="2" id="KW-1185">Reference proteome</keyword>
<accession>S3ZLR7</accession>
<name>S3ZLR7_9ACTN</name>
<sequence length="31" mass="3165">MASSNLAHSAMDRVGPARIRAYGATALFTAG</sequence>
<reference evidence="1 2" key="1">
    <citation type="submission" date="2013-02" db="EMBL/GenBank/DDBJ databases">
        <title>Draft Genome Sequence of Streptomyces aurantiacus, Which Produces Setomimycin.</title>
        <authorList>
            <person name="Gruening B.A."/>
            <person name="Praeg A."/>
            <person name="Erxleben A."/>
            <person name="Guenther S."/>
            <person name="Mueller M."/>
        </authorList>
    </citation>
    <scope>NUCLEOTIDE SEQUENCE [LARGE SCALE GENOMIC DNA]</scope>
    <source>
        <strain evidence="1 2">JA 4570</strain>
    </source>
</reference>
<protein>
    <submittedName>
        <fullName evidence="1">Uncharacterized protein</fullName>
    </submittedName>
</protein>
<comment type="caution">
    <text evidence="1">The sequence shown here is derived from an EMBL/GenBank/DDBJ whole genome shotgun (WGS) entry which is preliminary data.</text>
</comment>